<organism evidence="1 2">
    <name type="scientific">Thalassospira xiamenensis</name>
    <dbReference type="NCBI Taxonomy" id="220697"/>
    <lineage>
        <taxon>Bacteria</taxon>
        <taxon>Pseudomonadati</taxon>
        <taxon>Pseudomonadota</taxon>
        <taxon>Alphaproteobacteria</taxon>
        <taxon>Rhodospirillales</taxon>
        <taxon>Thalassospiraceae</taxon>
        <taxon>Thalassospira</taxon>
    </lineage>
</organism>
<proteinExistence type="predicted"/>
<dbReference type="RefSeq" id="WP_097050446.1">
    <property type="nucleotide sequence ID" value="NZ_OBMM01000001.1"/>
</dbReference>
<name>A0A285RF20_9PROT</name>
<evidence type="ECO:0000313" key="2">
    <source>
        <dbReference type="Proteomes" id="UP000219068"/>
    </source>
</evidence>
<protein>
    <submittedName>
        <fullName evidence="1">Uncharacterized protein</fullName>
    </submittedName>
</protein>
<gene>
    <name evidence="1" type="ORF">SAMN05428964_101628</name>
</gene>
<dbReference type="Proteomes" id="UP000219068">
    <property type="component" value="Unassembled WGS sequence"/>
</dbReference>
<reference evidence="1 2" key="1">
    <citation type="submission" date="2017-08" db="EMBL/GenBank/DDBJ databases">
        <authorList>
            <person name="de Groot N.N."/>
        </authorList>
    </citation>
    <scope>NUCLEOTIDE SEQUENCE [LARGE SCALE GENOMIC DNA]</scope>
    <source>
        <strain evidence="1 2">USBA 78</strain>
    </source>
</reference>
<sequence length="173" mass="19130">MREWEVRTSCRVWRGRYVIRGGVDRIASDIVTLQQSRFPGIETGKVSLRVVTMAVMAVLAEECCEDGVTAAELSFLLTTCLGRPISPTRIEREMETLSGLVWSGPWGAETLYVLEKRGLRFFESARMMAMNDTDAQGKDLTEYSGAEEGGVLPKIDPSITASPAPHARYRVVG</sequence>
<dbReference type="EMBL" id="OBMM01000001">
    <property type="protein sequence ID" value="SOB92670.1"/>
    <property type="molecule type" value="Genomic_DNA"/>
</dbReference>
<dbReference type="AlphaFoldDB" id="A0A285RF20"/>
<accession>A0A285RF20</accession>
<evidence type="ECO:0000313" key="1">
    <source>
        <dbReference type="EMBL" id="SOB92670.1"/>
    </source>
</evidence>